<dbReference type="AlphaFoldDB" id="A0A1I3WCI5"/>
<evidence type="ECO:0000313" key="1">
    <source>
        <dbReference type="EMBL" id="SFK04191.1"/>
    </source>
</evidence>
<dbReference type="RefSeq" id="WP_091705513.1">
    <property type="nucleotide sequence ID" value="NZ_BMYN01000005.1"/>
</dbReference>
<name>A0A1I3WCI5_9GAMM</name>
<proteinExistence type="predicted"/>
<organism evidence="1 2">
    <name type="scientific">Marinobacter persicus</name>
    <dbReference type="NCBI Taxonomy" id="930118"/>
    <lineage>
        <taxon>Bacteria</taxon>
        <taxon>Pseudomonadati</taxon>
        <taxon>Pseudomonadota</taxon>
        <taxon>Gammaproteobacteria</taxon>
        <taxon>Pseudomonadales</taxon>
        <taxon>Marinobacteraceae</taxon>
        <taxon>Marinobacter</taxon>
    </lineage>
</organism>
<reference evidence="1 2" key="1">
    <citation type="submission" date="2016-10" db="EMBL/GenBank/DDBJ databases">
        <authorList>
            <person name="de Groot N.N."/>
        </authorList>
    </citation>
    <scope>NUCLEOTIDE SEQUENCE [LARGE SCALE GENOMIC DNA]</scope>
    <source>
        <strain evidence="1 2">IBRC-M 10445</strain>
    </source>
</reference>
<evidence type="ECO:0000313" key="2">
    <source>
        <dbReference type="Proteomes" id="UP000199445"/>
    </source>
</evidence>
<accession>A0A1I3WCI5</accession>
<protein>
    <submittedName>
        <fullName evidence="1">Uncharacterized protein</fullName>
    </submittedName>
</protein>
<dbReference type="OrthoDB" id="9986714at2"/>
<gene>
    <name evidence="1" type="ORF">SAMN05216429_10994</name>
</gene>
<sequence>MPINNLRQLRYGSIGLAFVLFFPLAAIAQNQTEQLFKESHPEVVTFSLPLAQIQKAELSDAGELHVLLNAEGRDRLSDITRSHQSKPMEIVIAGHVVSRFTVVTEIESGVLRIPDPEVALLKAVDPHL</sequence>
<dbReference type="Gene3D" id="3.30.1360.200">
    <property type="match status" value="1"/>
</dbReference>
<dbReference type="EMBL" id="FOSC01000009">
    <property type="protein sequence ID" value="SFK04191.1"/>
    <property type="molecule type" value="Genomic_DNA"/>
</dbReference>
<keyword evidence="2" id="KW-1185">Reference proteome</keyword>
<dbReference type="Proteomes" id="UP000199445">
    <property type="component" value="Unassembled WGS sequence"/>
</dbReference>